<gene>
    <name evidence="3" type="ORF">GZ78_11200</name>
</gene>
<evidence type="ECO:0000256" key="1">
    <source>
        <dbReference type="SAM" id="MobiDB-lite"/>
    </source>
</evidence>
<reference evidence="3 4" key="1">
    <citation type="submission" date="2014-06" db="EMBL/GenBank/DDBJ databases">
        <title>Whole Genome Sequences of Three Symbiotic Endozoicomonas Bacteria.</title>
        <authorList>
            <person name="Neave M.J."/>
            <person name="Apprill A."/>
            <person name="Voolstra C.R."/>
        </authorList>
    </citation>
    <scope>NUCLEOTIDE SEQUENCE [LARGE SCALE GENOMIC DNA]</scope>
    <source>
        <strain evidence="3 4">DSM 25634</strain>
    </source>
</reference>
<feature type="transmembrane region" description="Helical" evidence="2">
    <location>
        <begin position="107"/>
        <end position="127"/>
    </location>
</feature>
<dbReference type="OrthoDB" id="9836767at2"/>
<dbReference type="AlphaFoldDB" id="A0A081NI51"/>
<keyword evidence="2" id="KW-0812">Transmembrane</keyword>
<evidence type="ECO:0000313" key="3">
    <source>
        <dbReference type="EMBL" id="KEQ18124.1"/>
    </source>
</evidence>
<organism evidence="3 4">
    <name type="scientific">Endozoicomonas numazuensis</name>
    <dbReference type="NCBI Taxonomy" id="1137799"/>
    <lineage>
        <taxon>Bacteria</taxon>
        <taxon>Pseudomonadati</taxon>
        <taxon>Pseudomonadota</taxon>
        <taxon>Gammaproteobacteria</taxon>
        <taxon>Oceanospirillales</taxon>
        <taxon>Endozoicomonadaceae</taxon>
        <taxon>Endozoicomonas</taxon>
    </lineage>
</organism>
<dbReference type="Proteomes" id="UP000028073">
    <property type="component" value="Unassembled WGS sequence"/>
</dbReference>
<keyword evidence="2" id="KW-1133">Transmembrane helix</keyword>
<evidence type="ECO:0000256" key="2">
    <source>
        <dbReference type="SAM" id="Phobius"/>
    </source>
</evidence>
<name>A0A081NI51_9GAMM</name>
<dbReference type="RefSeq" id="WP_034835212.1">
    <property type="nucleotide sequence ID" value="NZ_JOKH01000002.1"/>
</dbReference>
<protein>
    <submittedName>
        <fullName evidence="3">Uncharacterized protein</fullName>
    </submittedName>
</protein>
<feature type="transmembrane region" description="Helical" evidence="2">
    <location>
        <begin position="147"/>
        <end position="168"/>
    </location>
</feature>
<evidence type="ECO:0000313" key="4">
    <source>
        <dbReference type="Proteomes" id="UP000028073"/>
    </source>
</evidence>
<accession>A0A081NI51</accession>
<sequence length="178" mass="20338">MTSPLQDAEQKKEATSQPSDIDQKTLWKVLNKYSENLKKVNETSSEPDDDELFREEKKVEIKNLSQEGIAEQQYKVLLAQEELKEKRLHNTRLEDTIELRKGFARRIFIFVVLSSMVVASIVIASASKVQIQRADNTWIELFSLSDNVLMTLITAATVNLMAGLIIIVKNLFPEDKNK</sequence>
<keyword evidence="4" id="KW-1185">Reference proteome</keyword>
<proteinExistence type="predicted"/>
<dbReference type="EMBL" id="JOKH01000002">
    <property type="protein sequence ID" value="KEQ18124.1"/>
    <property type="molecule type" value="Genomic_DNA"/>
</dbReference>
<comment type="caution">
    <text evidence="3">The sequence shown here is derived from an EMBL/GenBank/DDBJ whole genome shotgun (WGS) entry which is preliminary data.</text>
</comment>
<feature type="region of interest" description="Disordered" evidence="1">
    <location>
        <begin position="1"/>
        <end position="20"/>
    </location>
</feature>
<keyword evidence="2" id="KW-0472">Membrane</keyword>